<evidence type="ECO:0000256" key="3">
    <source>
        <dbReference type="ARBA" id="ARBA00022795"/>
    </source>
</evidence>
<protein>
    <submittedName>
        <fullName evidence="4">FlgN protein</fullName>
    </submittedName>
</protein>
<sequence length="149" mass="16938">MFVKTEPAIRPLIEYLKEQNSLLDTVAVILGKEIKALTAKDYNSIETLAEEKSKVMLRLQSNDQKIRLHPDSEELKSTFLEHVLVLKQKLFECKKKNMVNGRLIDMDLASNRRLFAVLMGARDKATRNMTYNDKGTTTATGPLRVSIEA</sequence>
<comment type="function">
    <text evidence="1">Required for the efficient initiation of filament assembly.</text>
</comment>
<evidence type="ECO:0000313" key="5">
    <source>
        <dbReference type="Proteomes" id="UP000250086"/>
    </source>
</evidence>
<proteinExistence type="inferred from homology"/>
<dbReference type="AlphaFoldDB" id="A0A2X0VF73"/>
<keyword evidence="5" id="KW-1185">Reference proteome</keyword>
<evidence type="ECO:0000313" key="4">
    <source>
        <dbReference type="EMBL" id="SPT69564.1"/>
    </source>
</evidence>
<evidence type="ECO:0000256" key="1">
    <source>
        <dbReference type="ARBA" id="ARBA00002397"/>
    </source>
</evidence>
<accession>A0A2X0VF73</accession>
<reference evidence="4 5" key="1">
    <citation type="submission" date="2018-06" db="EMBL/GenBank/DDBJ databases">
        <authorList>
            <consortium name="Pathogen Informatics"/>
            <person name="Doyle S."/>
        </authorList>
    </citation>
    <scope>NUCLEOTIDE SEQUENCE [LARGE SCALE GENOMIC DNA]</scope>
    <source>
        <strain evidence="4 5">NCTC13093</strain>
    </source>
</reference>
<dbReference type="InterPro" id="IPR036679">
    <property type="entry name" value="FlgN-like_sf"/>
</dbReference>
<evidence type="ECO:0000256" key="2">
    <source>
        <dbReference type="ARBA" id="ARBA00007703"/>
    </source>
</evidence>
<comment type="similarity">
    <text evidence="2">Belongs to the FlgN family.</text>
</comment>
<dbReference type="Pfam" id="PF05130">
    <property type="entry name" value="FlgN"/>
    <property type="match status" value="1"/>
</dbReference>
<organism evidence="4 5">
    <name type="scientific">Anaerobiospirillum thomasii</name>
    <dbReference type="NCBI Taxonomy" id="179995"/>
    <lineage>
        <taxon>Bacteria</taxon>
        <taxon>Pseudomonadati</taxon>
        <taxon>Pseudomonadota</taxon>
        <taxon>Gammaproteobacteria</taxon>
        <taxon>Aeromonadales</taxon>
        <taxon>Succinivibrionaceae</taxon>
        <taxon>Anaerobiospirillum</taxon>
    </lineage>
</organism>
<dbReference type="SUPFAM" id="SSF140566">
    <property type="entry name" value="FlgN-like"/>
    <property type="match status" value="1"/>
</dbReference>
<gene>
    <name evidence="4" type="ORF">NCTC13093_00942</name>
</gene>
<name>A0A2X0VF73_9GAMM</name>
<dbReference type="EMBL" id="UAPV01000001">
    <property type="protein sequence ID" value="SPT69564.1"/>
    <property type="molecule type" value="Genomic_DNA"/>
</dbReference>
<dbReference type="Gene3D" id="1.20.58.300">
    <property type="entry name" value="FlgN-like"/>
    <property type="match status" value="1"/>
</dbReference>
<dbReference type="RefSeq" id="WP_172458186.1">
    <property type="nucleotide sequence ID" value="NZ_UAPU01000007.1"/>
</dbReference>
<dbReference type="Proteomes" id="UP000250086">
    <property type="component" value="Unassembled WGS sequence"/>
</dbReference>
<dbReference type="GO" id="GO:0044780">
    <property type="term" value="P:bacterial-type flagellum assembly"/>
    <property type="evidence" value="ECO:0007669"/>
    <property type="project" value="InterPro"/>
</dbReference>
<keyword evidence="3" id="KW-1005">Bacterial flagellum biogenesis</keyword>
<dbReference type="InterPro" id="IPR007809">
    <property type="entry name" value="FlgN-like"/>
</dbReference>